<feature type="transmembrane region" description="Helical" evidence="5">
    <location>
        <begin position="313"/>
        <end position="334"/>
    </location>
</feature>
<dbReference type="PANTHER" id="PTHR46953">
    <property type="entry name" value="G-PROTEIN COUPLED RECEPTOR MTH-LIKE 1-RELATED"/>
    <property type="match status" value="1"/>
</dbReference>
<evidence type="ECO:0000313" key="8">
    <source>
        <dbReference type="Proteomes" id="UP001642540"/>
    </source>
</evidence>
<evidence type="ECO:0000256" key="1">
    <source>
        <dbReference type="ARBA" id="ARBA00004141"/>
    </source>
</evidence>
<keyword evidence="8" id="KW-1185">Reference proteome</keyword>
<sequence>MKLKKIDVLRFLLIILHIHLCFSAKLLQMSIDHKVFNNTSLPPIRIPKCCDVDEIFDILSIHCVKLPIGDNPWVPTICVGDYCRSADTFGVVKTIPKQFQFCTEMTPYRGSDLKIQINQTFFHLKANAKLDISGGLLRLLYLSNQQSNQWLQHDGEYCVDGFKTISPAQHSSDLGVQIIFTCQFQINSIELSLWEWTGVAALIYSSFILFTIVVVYLLVLDKQNFQGLLIFSCCISMFFMYALNTAENYLSYYYLAYSTDFFGRNGVICQLVAIAWHFFFLSNLMWFMMISYDIWRSVNAAYLSKPSKQFKSFLKCSALAWGVPFVMVAVFTFIDKYWDEAETVIPLPGYGEESCFPKRSGTGRLYITVPLGAALAINCIFATWIVVKLLKSKKEAKWLNANSPERYT</sequence>
<organism evidence="7 8">
    <name type="scientific">Orchesella dallaii</name>
    <dbReference type="NCBI Taxonomy" id="48710"/>
    <lineage>
        <taxon>Eukaryota</taxon>
        <taxon>Metazoa</taxon>
        <taxon>Ecdysozoa</taxon>
        <taxon>Arthropoda</taxon>
        <taxon>Hexapoda</taxon>
        <taxon>Collembola</taxon>
        <taxon>Entomobryomorpha</taxon>
        <taxon>Entomobryoidea</taxon>
        <taxon>Orchesellidae</taxon>
        <taxon>Orchesellinae</taxon>
        <taxon>Orchesella</taxon>
    </lineage>
</organism>
<evidence type="ECO:0000256" key="2">
    <source>
        <dbReference type="ARBA" id="ARBA00022692"/>
    </source>
</evidence>
<feature type="transmembrane region" description="Helical" evidence="5">
    <location>
        <begin position="365"/>
        <end position="387"/>
    </location>
</feature>
<gene>
    <name evidence="7" type="ORF">ODALV1_LOCUS29699</name>
</gene>
<dbReference type="Gene3D" id="1.20.1070.10">
    <property type="entry name" value="Rhodopsin 7-helix transmembrane proteins"/>
    <property type="match status" value="1"/>
</dbReference>
<keyword evidence="3 5" id="KW-1133">Transmembrane helix</keyword>
<dbReference type="PANTHER" id="PTHR46953:SF1">
    <property type="entry name" value="G-PROTEIN COUPLED RECEPTOR MTH-LIKE 1-RELATED"/>
    <property type="match status" value="1"/>
</dbReference>
<dbReference type="PROSITE" id="PS50261">
    <property type="entry name" value="G_PROTEIN_RECEP_F2_4"/>
    <property type="match status" value="1"/>
</dbReference>
<evidence type="ECO:0000256" key="4">
    <source>
        <dbReference type="ARBA" id="ARBA00023136"/>
    </source>
</evidence>
<keyword evidence="4 5" id="KW-0472">Membrane</keyword>
<reference evidence="7 8" key="1">
    <citation type="submission" date="2024-08" db="EMBL/GenBank/DDBJ databases">
        <authorList>
            <person name="Cucini C."/>
            <person name="Frati F."/>
        </authorList>
    </citation>
    <scope>NUCLEOTIDE SEQUENCE [LARGE SCALE GENOMIC DNA]</scope>
</reference>
<dbReference type="InterPro" id="IPR000832">
    <property type="entry name" value="GPCR_2_secretin-like"/>
</dbReference>
<protein>
    <recommendedName>
        <fullName evidence="6">G-protein coupled receptors family 2 profile 2 domain-containing protein</fullName>
    </recommendedName>
</protein>
<evidence type="ECO:0000259" key="6">
    <source>
        <dbReference type="PROSITE" id="PS50261"/>
    </source>
</evidence>
<feature type="transmembrane region" description="Helical" evidence="5">
    <location>
        <begin position="193"/>
        <end position="218"/>
    </location>
</feature>
<dbReference type="EMBL" id="CAXLJM020000158">
    <property type="protein sequence ID" value="CAL8143563.1"/>
    <property type="molecule type" value="Genomic_DNA"/>
</dbReference>
<evidence type="ECO:0000256" key="5">
    <source>
        <dbReference type="SAM" id="Phobius"/>
    </source>
</evidence>
<dbReference type="Pfam" id="PF00002">
    <property type="entry name" value="7tm_2"/>
    <property type="match status" value="1"/>
</dbReference>
<feature type="transmembrane region" description="Helical" evidence="5">
    <location>
        <begin position="263"/>
        <end position="292"/>
    </location>
</feature>
<feature type="transmembrane region" description="Helical" evidence="5">
    <location>
        <begin position="225"/>
        <end position="243"/>
    </location>
</feature>
<dbReference type="CDD" id="cd13952">
    <property type="entry name" value="7tm_classB"/>
    <property type="match status" value="1"/>
</dbReference>
<name>A0ABP1S5R0_9HEXA</name>
<comment type="subcellular location">
    <subcellularLocation>
        <location evidence="1">Membrane</location>
        <topology evidence="1">Multi-pass membrane protein</topology>
    </subcellularLocation>
</comment>
<accession>A0ABP1S5R0</accession>
<proteinExistence type="predicted"/>
<keyword evidence="2 5" id="KW-0812">Transmembrane</keyword>
<feature type="domain" description="G-protein coupled receptors family 2 profile 2" evidence="6">
    <location>
        <begin position="197"/>
        <end position="408"/>
    </location>
</feature>
<evidence type="ECO:0000256" key="3">
    <source>
        <dbReference type="ARBA" id="ARBA00022989"/>
    </source>
</evidence>
<dbReference type="InterPro" id="IPR052808">
    <property type="entry name" value="GPCR_Mth-like"/>
</dbReference>
<dbReference type="InterPro" id="IPR017981">
    <property type="entry name" value="GPCR_2-like_7TM"/>
</dbReference>
<comment type="caution">
    <text evidence="7">The sequence shown here is derived from an EMBL/GenBank/DDBJ whole genome shotgun (WGS) entry which is preliminary data.</text>
</comment>
<dbReference type="Proteomes" id="UP001642540">
    <property type="component" value="Unassembled WGS sequence"/>
</dbReference>
<evidence type="ECO:0000313" key="7">
    <source>
        <dbReference type="EMBL" id="CAL8143563.1"/>
    </source>
</evidence>